<comment type="caution">
    <text evidence="6">The sequence shown here is derived from an EMBL/GenBank/DDBJ whole genome shotgun (WGS) entry which is preliminary data.</text>
</comment>
<evidence type="ECO:0000256" key="4">
    <source>
        <dbReference type="ARBA" id="ARBA00032089"/>
    </source>
</evidence>
<evidence type="ECO:0000313" key="6">
    <source>
        <dbReference type="EMBL" id="OHA90413.1"/>
    </source>
</evidence>
<dbReference type="PANTHER" id="PTHR34138">
    <property type="entry name" value="CELL SHAPE-DETERMINING PROTEIN MREC"/>
    <property type="match status" value="1"/>
</dbReference>
<dbReference type="Gene3D" id="2.40.10.350">
    <property type="entry name" value="Rod shape-determining protein MreC, domain 2"/>
    <property type="match status" value="1"/>
</dbReference>
<sequence>MKPVLVLLGVFVVVVFLLFLFDGAIISIASPLWKGENIVATKLGVIGNFFHSKNFLATENATLKERIAFLELEKAARFPEMGSGGAMEEMFARRVETGGIIATVLARPPQTPYDTFIIDAGSNDGVKEGSGVLMSEGPGLGTVEQVFGSSAKVRLYSASEVKTAAMLERHGISVTLEGAGGGNFKLVLPRETEVEAGDRILSADISSRLLAVVGDVVMKPTDSFKEVLAISPVNIFGIHFVLIKP</sequence>
<dbReference type="Gene3D" id="2.40.10.340">
    <property type="entry name" value="Rod shape-determining protein MreC, domain 1"/>
    <property type="match status" value="1"/>
</dbReference>
<organism evidence="6 7">
    <name type="scientific">Candidatus Zambryskibacteria bacterium RIFCSPHIGHO2_01_FULL_46_25</name>
    <dbReference type="NCBI Taxonomy" id="1802738"/>
    <lineage>
        <taxon>Bacteria</taxon>
        <taxon>Candidatus Zambryskiibacteriota</taxon>
    </lineage>
</organism>
<dbReference type="AlphaFoldDB" id="A0A1G2SZG8"/>
<evidence type="ECO:0000313" key="7">
    <source>
        <dbReference type="Proteomes" id="UP000178107"/>
    </source>
</evidence>
<accession>A0A1G2SZG8</accession>
<dbReference type="GO" id="GO:0008360">
    <property type="term" value="P:regulation of cell shape"/>
    <property type="evidence" value="ECO:0007669"/>
    <property type="project" value="UniProtKB-KW"/>
</dbReference>
<dbReference type="Proteomes" id="UP000178107">
    <property type="component" value="Unassembled WGS sequence"/>
</dbReference>
<dbReference type="Pfam" id="PF04085">
    <property type="entry name" value="MreC"/>
    <property type="match status" value="1"/>
</dbReference>
<evidence type="ECO:0000256" key="1">
    <source>
        <dbReference type="ARBA" id="ARBA00009369"/>
    </source>
</evidence>
<evidence type="ECO:0000259" key="5">
    <source>
        <dbReference type="Pfam" id="PF04085"/>
    </source>
</evidence>
<dbReference type="InterPro" id="IPR042177">
    <property type="entry name" value="Cell/Rod_1"/>
</dbReference>
<feature type="domain" description="Rod shape-determining protein MreC beta-barrel core" evidence="5">
    <location>
        <begin position="104"/>
        <end position="242"/>
    </location>
</feature>
<dbReference type="EMBL" id="MHVH01000005">
    <property type="protein sequence ID" value="OHA90413.1"/>
    <property type="molecule type" value="Genomic_DNA"/>
</dbReference>
<dbReference type="GO" id="GO:0005886">
    <property type="term" value="C:plasma membrane"/>
    <property type="evidence" value="ECO:0007669"/>
    <property type="project" value="TreeGrafter"/>
</dbReference>
<protein>
    <recommendedName>
        <fullName evidence="2">Cell shape-determining protein MreC</fullName>
    </recommendedName>
    <alternativeName>
        <fullName evidence="4">Cell shape protein MreC</fullName>
    </alternativeName>
</protein>
<name>A0A1G2SZG8_9BACT</name>
<evidence type="ECO:0000256" key="3">
    <source>
        <dbReference type="ARBA" id="ARBA00022960"/>
    </source>
</evidence>
<evidence type="ECO:0000256" key="2">
    <source>
        <dbReference type="ARBA" id="ARBA00013855"/>
    </source>
</evidence>
<keyword evidence="3" id="KW-0133">Cell shape</keyword>
<reference evidence="6 7" key="1">
    <citation type="journal article" date="2016" name="Nat. Commun.">
        <title>Thousands of microbial genomes shed light on interconnected biogeochemical processes in an aquifer system.</title>
        <authorList>
            <person name="Anantharaman K."/>
            <person name="Brown C.T."/>
            <person name="Hug L.A."/>
            <person name="Sharon I."/>
            <person name="Castelle C.J."/>
            <person name="Probst A.J."/>
            <person name="Thomas B.C."/>
            <person name="Singh A."/>
            <person name="Wilkins M.J."/>
            <person name="Karaoz U."/>
            <person name="Brodie E.L."/>
            <person name="Williams K.H."/>
            <person name="Hubbard S.S."/>
            <person name="Banfield J.F."/>
        </authorList>
    </citation>
    <scope>NUCLEOTIDE SEQUENCE [LARGE SCALE GENOMIC DNA]</scope>
</reference>
<comment type="similarity">
    <text evidence="1">Belongs to the MreC family.</text>
</comment>
<proteinExistence type="inferred from homology"/>
<dbReference type="PANTHER" id="PTHR34138:SF1">
    <property type="entry name" value="CELL SHAPE-DETERMINING PROTEIN MREC"/>
    <property type="match status" value="1"/>
</dbReference>
<dbReference type="InterPro" id="IPR042175">
    <property type="entry name" value="Cell/Rod_MreC_2"/>
</dbReference>
<dbReference type="InterPro" id="IPR055342">
    <property type="entry name" value="MreC_beta-barrel_core"/>
</dbReference>
<dbReference type="InterPro" id="IPR007221">
    <property type="entry name" value="MreC"/>
</dbReference>
<gene>
    <name evidence="6" type="ORF">A2838_02365</name>
</gene>